<keyword evidence="3" id="KW-0256">Endoplasmic reticulum</keyword>
<dbReference type="InterPro" id="IPR036026">
    <property type="entry name" value="Seven-hairpin_glycosidases"/>
</dbReference>
<evidence type="ECO:0000313" key="7">
    <source>
        <dbReference type="EMBL" id="JAC22503.1"/>
    </source>
</evidence>
<organism evidence="7">
    <name type="scientific">Amblyomma cajennense</name>
    <name type="common">Cayenne tick</name>
    <name type="synonym">Acarus cajennensis</name>
    <dbReference type="NCBI Taxonomy" id="34607"/>
    <lineage>
        <taxon>Eukaryota</taxon>
        <taxon>Metazoa</taxon>
        <taxon>Ecdysozoa</taxon>
        <taxon>Arthropoda</taxon>
        <taxon>Chelicerata</taxon>
        <taxon>Arachnida</taxon>
        <taxon>Acari</taxon>
        <taxon>Parasitiformes</taxon>
        <taxon>Ixodida</taxon>
        <taxon>Ixodoidea</taxon>
        <taxon>Ixodidae</taxon>
        <taxon>Amblyomminae</taxon>
        <taxon>Amblyomma</taxon>
    </lineage>
</organism>
<keyword evidence="6" id="KW-0732">Signal</keyword>
<dbReference type="InterPro" id="IPR012341">
    <property type="entry name" value="6hp_glycosidase-like_sf"/>
</dbReference>
<feature type="chain" id="PRO_5001517094" description="alpha-1,2-Mannosidase" evidence="6">
    <location>
        <begin position="21"/>
        <end position="166"/>
    </location>
</feature>
<protein>
    <recommendedName>
        <fullName evidence="5">alpha-1,2-Mannosidase</fullName>
        <ecNumber evidence="5">3.2.1.-</ecNumber>
    </recommendedName>
</protein>
<proteinExistence type="evidence at transcript level"/>
<dbReference type="InterPro" id="IPR044674">
    <property type="entry name" value="EDEM1/2/3"/>
</dbReference>
<name>A0A023FPD2_AMBCJ</name>
<dbReference type="Pfam" id="PF01532">
    <property type="entry name" value="Glyco_hydro_47"/>
    <property type="match status" value="1"/>
</dbReference>
<keyword evidence="5 7" id="KW-0378">Hydrolase</keyword>
<dbReference type="InterPro" id="IPR001382">
    <property type="entry name" value="Glyco_hydro_47"/>
</dbReference>
<evidence type="ECO:0000256" key="4">
    <source>
        <dbReference type="ARBA" id="ARBA00023180"/>
    </source>
</evidence>
<evidence type="ECO:0000256" key="2">
    <source>
        <dbReference type="ARBA" id="ARBA00007658"/>
    </source>
</evidence>
<dbReference type="GO" id="GO:0044322">
    <property type="term" value="C:endoplasmic reticulum quality control compartment"/>
    <property type="evidence" value="ECO:0007669"/>
    <property type="project" value="GOC"/>
</dbReference>
<evidence type="ECO:0000256" key="5">
    <source>
        <dbReference type="RuleBase" id="RU361193"/>
    </source>
</evidence>
<keyword evidence="4" id="KW-0325">Glycoprotein</keyword>
<sequence length="166" mass="18608">MGSVVHVILLSCLLIPLVSCEKFSDHKLRVYRNRVLEMFQHAYDGYMKHAYPYDELRPLSCDGVDTWGSFSLTLIDALDTLAIMGNYTEFRKVAAMIAENINFNININVSVFETNIRVVGGLLSAHLLYRKAGMDLEPGWPCSGPLLRLAEDVATRLLPGTVSTVW</sequence>
<dbReference type="PANTHER" id="PTHR45679:SF6">
    <property type="entry name" value="ER DEGRADATION-ENHANCING ALPHA-MANNOSIDASE-LIKE PROTEIN 2"/>
    <property type="match status" value="1"/>
</dbReference>
<evidence type="ECO:0000256" key="6">
    <source>
        <dbReference type="SAM" id="SignalP"/>
    </source>
</evidence>
<dbReference type="Gene3D" id="1.50.10.10">
    <property type="match status" value="1"/>
</dbReference>
<reference evidence="7" key="1">
    <citation type="submission" date="2014-03" db="EMBL/GenBank/DDBJ databases">
        <title>The sialotranscriptome of Amblyomma triste, Amblyomma parvum and Amblyomma cajennense ticks, uncovered by 454-based RNA-seq.</title>
        <authorList>
            <person name="Garcia G.R."/>
            <person name="Gardinassi L.G."/>
            <person name="Ribeiro J.M."/>
            <person name="Anatriello E."/>
            <person name="Ferreira B.R."/>
            <person name="Moreira H.N."/>
            <person name="Mafra C."/>
            <person name="Olegario M.M."/>
            <person name="Szabo P.J."/>
            <person name="Miranda-Santos I.K."/>
            <person name="Maruyama S.R."/>
        </authorList>
    </citation>
    <scope>NUCLEOTIDE SEQUENCE</scope>
    <source>
        <strain evidence="7">Uberlandia</strain>
        <tissue evidence="7">Salivary glands</tissue>
    </source>
</reference>
<dbReference type="GO" id="GO:0005975">
    <property type="term" value="P:carbohydrate metabolic process"/>
    <property type="evidence" value="ECO:0007669"/>
    <property type="project" value="InterPro"/>
</dbReference>
<accession>A0A023FPD2</accession>
<comment type="subcellular location">
    <subcellularLocation>
        <location evidence="1">Endoplasmic reticulum</location>
    </subcellularLocation>
</comment>
<evidence type="ECO:0000256" key="1">
    <source>
        <dbReference type="ARBA" id="ARBA00004240"/>
    </source>
</evidence>
<dbReference type="PRINTS" id="PR00747">
    <property type="entry name" value="GLYHDRLASE47"/>
</dbReference>
<dbReference type="GO" id="GO:1904380">
    <property type="term" value="P:endoplasmic reticulum mannose trimming"/>
    <property type="evidence" value="ECO:0007669"/>
    <property type="project" value="InterPro"/>
</dbReference>
<dbReference type="SUPFAM" id="SSF48225">
    <property type="entry name" value="Seven-hairpin glycosidases"/>
    <property type="match status" value="1"/>
</dbReference>
<dbReference type="GO" id="GO:0016020">
    <property type="term" value="C:membrane"/>
    <property type="evidence" value="ECO:0007669"/>
    <property type="project" value="InterPro"/>
</dbReference>
<dbReference type="GO" id="GO:0005509">
    <property type="term" value="F:calcium ion binding"/>
    <property type="evidence" value="ECO:0007669"/>
    <property type="project" value="InterPro"/>
</dbReference>
<dbReference type="GO" id="GO:0004571">
    <property type="term" value="F:mannosyl-oligosaccharide 1,2-alpha-mannosidase activity"/>
    <property type="evidence" value="ECO:0007669"/>
    <property type="project" value="InterPro"/>
</dbReference>
<dbReference type="EC" id="3.2.1.-" evidence="5"/>
<comment type="similarity">
    <text evidence="2 5">Belongs to the glycosyl hydrolase 47 family.</text>
</comment>
<dbReference type="EMBL" id="GBBK01001979">
    <property type="protein sequence ID" value="JAC22503.1"/>
    <property type="molecule type" value="mRNA"/>
</dbReference>
<keyword evidence="5" id="KW-0326">Glycosidase</keyword>
<dbReference type="PANTHER" id="PTHR45679">
    <property type="entry name" value="ER DEGRADATION-ENHANCING ALPHA-MANNOSIDASE-LIKE PROTEIN 2"/>
    <property type="match status" value="1"/>
</dbReference>
<evidence type="ECO:0000256" key="3">
    <source>
        <dbReference type="ARBA" id="ARBA00022824"/>
    </source>
</evidence>
<dbReference type="AlphaFoldDB" id="A0A023FPD2"/>
<feature type="signal peptide" evidence="6">
    <location>
        <begin position="1"/>
        <end position="20"/>
    </location>
</feature>